<comment type="caution">
    <text evidence="2">The sequence shown here is derived from an EMBL/GenBank/DDBJ whole genome shotgun (WGS) entry which is preliminary data.</text>
</comment>
<feature type="non-terminal residue" evidence="2">
    <location>
        <position position="349"/>
    </location>
</feature>
<evidence type="ECO:0000313" key="3">
    <source>
        <dbReference type="Proteomes" id="UP001189429"/>
    </source>
</evidence>
<proteinExistence type="predicted"/>
<sequence>RGAAKQSVAELSSQLQEEVGQDVGARGLQALAAAVGTPEPAQPAGAPLLEETVGAKGVACRRAEKALEHAVAQHDEAKRWLAECSRMTNYAAVLAVRAKAEWQAELKAELQKTRGAAPVSPPSRDAAQVPTGSQINLSQLLGDESGIDSVETVDGDMMKLSELEVGDDDRHKWLALKGSIAEEIQKAVLASIGPSADDIQRLGTEACDTRQRLSAKRTRKDEEGGTAASDAARRGSLMRLLLPLLAGCLPIQGPQPQQRRLLLKLGPVSRSLLQRWMQPEPSWPKGGSSAFRPLWEGGRQLMGRPPPGSRPQDDPDRGSREFVQSMGSWTSRWIGDLERGASRGIESWQ</sequence>
<feature type="region of interest" description="Disordered" evidence="1">
    <location>
        <begin position="210"/>
        <end position="231"/>
    </location>
</feature>
<feature type="region of interest" description="Disordered" evidence="1">
    <location>
        <begin position="279"/>
        <end position="327"/>
    </location>
</feature>
<accession>A0ABN9Y5I2</accession>
<keyword evidence="3" id="KW-1185">Reference proteome</keyword>
<protein>
    <submittedName>
        <fullName evidence="2">Uncharacterized protein</fullName>
    </submittedName>
</protein>
<evidence type="ECO:0000313" key="2">
    <source>
        <dbReference type="EMBL" id="CAK0907578.1"/>
    </source>
</evidence>
<gene>
    <name evidence="2" type="ORF">PCOR1329_LOCUS82556</name>
</gene>
<feature type="compositionally biased region" description="Basic and acidic residues" evidence="1">
    <location>
        <begin position="311"/>
        <end position="320"/>
    </location>
</feature>
<dbReference type="EMBL" id="CAUYUJ010021887">
    <property type="protein sequence ID" value="CAK0907578.1"/>
    <property type="molecule type" value="Genomic_DNA"/>
</dbReference>
<name>A0ABN9Y5I2_9DINO</name>
<evidence type="ECO:0000256" key="1">
    <source>
        <dbReference type="SAM" id="MobiDB-lite"/>
    </source>
</evidence>
<organism evidence="2 3">
    <name type="scientific">Prorocentrum cordatum</name>
    <dbReference type="NCBI Taxonomy" id="2364126"/>
    <lineage>
        <taxon>Eukaryota</taxon>
        <taxon>Sar</taxon>
        <taxon>Alveolata</taxon>
        <taxon>Dinophyceae</taxon>
        <taxon>Prorocentrales</taxon>
        <taxon>Prorocentraceae</taxon>
        <taxon>Prorocentrum</taxon>
    </lineage>
</organism>
<reference evidence="2" key="1">
    <citation type="submission" date="2023-10" db="EMBL/GenBank/DDBJ databases">
        <authorList>
            <person name="Chen Y."/>
            <person name="Shah S."/>
            <person name="Dougan E. K."/>
            <person name="Thang M."/>
            <person name="Chan C."/>
        </authorList>
    </citation>
    <scope>NUCLEOTIDE SEQUENCE [LARGE SCALE GENOMIC DNA]</scope>
</reference>
<dbReference type="Proteomes" id="UP001189429">
    <property type="component" value="Unassembled WGS sequence"/>
</dbReference>
<feature type="non-terminal residue" evidence="2">
    <location>
        <position position="1"/>
    </location>
</feature>